<sequence length="98" mass="10801">MPRLIDADAVCKRFERYEQDCENVGDVVAAGVFADAIDEILDSPIIDPYDLQPHGRWIVHHSGGLICSHCNHYIASDWRSPCCPICGARLDGVVGYDG</sequence>
<comment type="caution">
    <text evidence="1">The sequence shown here is derived from an EMBL/GenBank/DDBJ whole genome shotgun (WGS) entry which is preliminary data.</text>
</comment>
<dbReference type="AlphaFoldDB" id="A0AAQ1MFE0"/>
<evidence type="ECO:0000313" key="2">
    <source>
        <dbReference type="Proteomes" id="UP000184089"/>
    </source>
</evidence>
<name>A0AAQ1MFE0_9FIRM</name>
<proteinExistence type="predicted"/>
<gene>
    <name evidence="1" type="ORF">SAMN05444424_2610</name>
</gene>
<protein>
    <submittedName>
        <fullName evidence="1">Uncharacterized protein</fullName>
    </submittedName>
</protein>
<organism evidence="1 2">
    <name type="scientific">Bittarella massiliensis</name>
    <name type="common">ex Durand et al. 2017</name>
    <dbReference type="NCBI Taxonomy" id="1720313"/>
    <lineage>
        <taxon>Bacteria</taxon>
        <taxon>Bacillati</taxon>
        <taxon>Bacillota</taxon>
        <taxon>Clostridia</taxon>
        <taxon>Eubacteriales</taxon>
        <taxon>Oscillospiraceae</taxon>
        <taxon>Bittarella (ex Durand et al. 2017)</taxon>
    </lineage>
</organism>
<dbReference type="Proteomes" id="UP000184089">
    <property type="component" value="Unassembled WGS sequence"/>
</dbReference>
<dbReference type="EMBL" id="FQVY01000004">
    <property type="protein sequence ID" value="SHG51081.1"/>
    <property type="molecule type" value="Genomic_DNA"/>
</dbReference>
<evidence type="ECO:0000313" key="1">
    <source>
        <dbReference type="EMBL" id="SHG51081.1"/>
    </source>
</evidence>
<reference evidence="2" key="1">
    <citation type="submission" date="2016-11" db="EMBL/GenBank/DDBJ databases">
        <authorList>
            <person name="Jaros S."/>
            <person name="Januszkiewicz K."/>
            <person name="Wedrychowicz H."/>
        </authorList>
    </citation>
    <scope>NUCLEOTIDE SEQUENCE [LARGE SCALE GENOMIC DNA]</scope>
    <source>
        <strain evidence="2">DSM 4029</strain>
    </source>
</reference>
<accession>A0AAQ1MFE0</accession>